<reference evidence="1" key="1">
    <citation type="submission" date="2021-05" db="EMBL/GenBank/DDBJ databases">
        <title>Comparative genomics of three Colletotrichum scovillei strains and genetic complementation revealed genes involved fungal growth and virulence on chili pepper.</title>
        <authorList>
            <person name="Hsieh D.-K."/>
            <person name="Chuang S.-C."/>
            <person name="Chen C.-Y."/>
            <person name="Chao Y.-T."/>
            <person name="Lu M.-Y.J."/>
            <person name="Lee M.-H."/>
            <person name="Shih M.-C."/>
        </authorList>
    </citation>
    <scope>NUCLEOTIDE SEQUENCE</scope>
    <source>
        <strain evidence="1">Coll-153</strain>
    </source>
</reference>
<sequence>MAHWHVSALAKNHLEFTANVIVNSNGTGSWFACTIVLRRPIT</sequence>
<accession>A0A9P7UB84</accession>
<feature type="non-terminal residue" evidence="1">
    <location>
        <position position="1"/>
    </location>
</feature>
<proteinExistence type="predicted"/>
<keyword evidence="2" id="KW-1185">Reference proteome</keyword>
<dbReference type="EMBL" id="JAESDN010000007">
    <property type="protein sequence ID" value="KAG7048026.1"/>
    <property type="molecule type" value="Genomic_DNA"/>
</dbReference>
<organism evidence="1 2">
    <name type="scientific">Colletotrichum scovillei</name>
    <dbReference type="NCBI Taxonomy" id="1209932"/>
    <lineage>
        <taxon>Eukaryota</taxon>
        <taxon>Fungi</taxon>
        <taxon>Dikarya</taxon>
        <taxon>Ascomycota</taxon>
        <taxon>Pezizomycotina</taxon>
        <taxon>Sordariomycetes</taxon>
        <taxon>Hypocreomycetidae</taxon>
        <taxon>Glomerellales</taxon>
        <taxon>Glomerellaceae</taxon>
        <taxon>Colletotrichum</taxon>
        <taxon>Colletotrichum acutatum species complex</taxon>
    </lineage>
</organism>
<dbReference type="Proteomes" id="UP000699042">
    <property type="component" value="Unassembled WGS sequence"/>
</dbReference>
<gene>
    <name evidence="1" type="ORF">JMJ77_011364</name>
</gene>
<evidence type="ECO:0000313" key="2">
    <source>
        <dbReference type="Proteomes" id="UP000699042"/>
    </source>
</evidence>
<name>A0A9P7UB84_9PEZI</name>
<protein>
    <submittedName>
        <fullName evidence="1">Uncharacterized protein</fullName>
    </submittedName>
</protein>
<comment type="caution">
    <text evidence="1">The sequence shown here is derived from an EMBL/GenBank/DDBJ whole genome shotgun (WGS) entry which is preliminary data.</text>
</comment>
<dbReference type="AlphaFoldDB" id="A0A9P7UB84"/>
<evidence type="ECO:0000313" key="1">
    <source>
        <dbReference type="EMBL" id="KAG7048026.1"/>
    </source>
</evidence>